<name>A0A8J2P897_9HEXA</name>
<keyword evidence="1" id="KW-0472">Membrane</keyword>
<keyword evidence="3" id="KW-1185">Reference proteome</keyword>
<accession>A0A8J2P897</accession>
<organism evidence="2 3">
    <name type="scientific">Allacma fusca</name>
    <dbReference type="NCBI Taxonomy" id="39272"/>
    <lineage>
        <taxon>Eukaryota</taxon>
        <taxon>Metazoa</taxon>
        <taxon>Ecdysozoa</taxon>
        <taxon>Arthropoda</taxon>
        <taxon>Hexapoda</taxon>
        <taxon>Collembola</taxon>
        <taxon>Symphypleona</taxon>
        <taxon>Sminthuridae</taxon>
        <taxon>Allacma</taxon>
    </lineage>
</organism>
<dbReference type="EMBL" id="CAJVCH010296197">
    <property type="protein sequence ID" value="CAG7785413.1"/>
    <property type="molecule type" value="Genomic_DNA"/>
</dbReference>
<gene>
    <name evidence="2" type="ORF">AFUS01_LOCUS24038</name>
</gene>
<comment type="caution">
    <text evidence="2">The sequence shown here is derived from an EMBL/GenBank/DDBJ whole genome shotgun (WGS) entry which is preliminary data.</text>
</comment>
<dbReference type="AlphaFoldDB" id="A0A8J2P897"/>
<keyword evidence="1" id="KW-0812">Transmembrane</keyword>
<keyword evidence="1" id="KW-1133">Transmembrane helix</keyword>
<evidence type="ECO:0000313" key="2">
    <source>
        <dbReference type="EMBL" id="CAG7785413.1"/>
    </source>
</evidence>
<protein>
    <submittedName>
        <fullName evidence="2">Uncharacterized protein</fullName>
    </submittedName>
</protein>
<feature type="transmembrane region" description="Helical" evidence="1">
    <location>
        <begin position="24"/>
        <end position="47"/>
    </location>
</feature>
<proteinExistence type="predicted"/>
<reference evidence="2" key="1">
    <citation type="submission" date="2021-06" db="EMBL/GenBank/DDBJ databases">
        <authorList>
            <person name="Hodson N. C."/>
            <person name="Mongue J. A."/>
            <person name="Jaron S. K."/>
        </authorList>
    </citation>
    <scope>NUCLEOTIDE SEQUENCE</scope>
</reference>
<evidence type="ECO:0000256" key="1">
    <source>
        <dbReference type="SAM" id="Phobius"/>
    </source>
</evidence>
<sequence length="113" mass="12911">MASPQSHQPLSSTKWRDSENMGKFLPVLSICLLFGVVLVEILPVEGLHLDPDEMKSKLTKSCIDFLRSDEGKKVIHEIELDHLKFLEALELHCPELHDYIMKKMKEAKKKAGK</sequence>
<evidence type="ECO:0000313" key="3">
    <source>
        <dbReference type="Proteomes" id="UP000708208"/>
    </source>
</evidence>
<dbReference type="Proteomes" id="UP000708208">
    <property type="component" value="Unassembled WGS sequence"/>
</dbReference>